<evidence type="ECO:0000313" key="3">
    <source>
        <dbReference type="Proteomes" id="UP000612233"/>
    </source>
</evidence>
<dbReference type="GO" id="GO:0016747">
    <property type="term" value="F:acyltransferase activity, transferring groups other than amino-acyl groups"/>
    <property type="evidence" value="ECO:0007669"/>
    <property type="project" value="InterPro"/>
</dbReference>
<keyword evidence="3" id="KW-1185">Reference proteome</keyword>
<dbReference type="Proteomes" id="UP000612233">
    <property type="component" value="Unassembled WGS sequence"/>
</dbReference>
<dbReference type="InterPro" id="IPR016181">
    <property type="entry name" value="Acyl_CoA_acyltransferase"/>
</dbReference>
<dbReference type="AlphaFoldDB" id="A0A927BF66"/>
<reference evidence="2" key="1">
    <citation type="submission" date="2020-09" db="EMBL/GenBank/DDBJ databases">
        <authorList>
            <person name="Kim M.K."/>
        </authorList>
    </citation>
    <scope>NUCLEOTIDE SEQUENCE</scope>
    <source>
        <strain evidence="2">BT664</strain>
    </source>
</reference>
<feature type="domain" description="N-acetyltransferase" evidence="1">
    <location>
        <begin position="11"/>
        <end position="175"/>
    </location>
</feature>
<protein>
    <submittedName>
        <fullName evidence="2">GNAT family N-acetyltransferase</fullName>
    </submittedName>
</protein>
<dbReference type="RefSeq" id="WP_191006103.1">
    <property type="nucleotide sequence ID" value="NZ_JACXAD010000018.1"/>
</dbReference>
<dbReference type="Gene3D" id="3.40.630.30">
    <property type="match status" value="1"/>
</dbReference>
<dbReference type="Pfam" id="PF13302">
    <property type="entry name" value="Acetyltransf_3"/>
    <property type="match status" value="1"/>
</dbReference>
<dbReference type="EMBL" id="JACXAD010000018">
    <property type="protein sequence ID" value="MBD2769291.1"/>
    <property type="molecule type" value="Genomic_DNA"/>
</dbReference>
<dbReference type="PROSITE" id="PS51186">
    <property type="entry name" value="GNAT"/>
    <property type="match status" value="1"/>
</dbReference>
<dbReference type="SUPFAM" id="SSF55729">
    <property type="entry name" value="Acyl-CoA N-acyltransferases (Nat)"/>
    <property type="match status" value="1"/>
</dbReference>
<name>A0A927BF66_9BACT</name>
<dbReference type="PANTHER" id="PTHR43328:SF1">
    <property type="entry name" value="N-ACETYLTRANSFERASE DOMAIN-CONTAINING PROTEIN"/>
    <property type="match status" value="1"/>
</dbReference>
<comment type="caution">
    <text evidence="2">The sequence shown here is derived from an EMBL/GenBank/DDBJ whole genome shotgun (WGS) entry which is preliminary data.</text>
</comment>
<organism evidence="2 3">
    <name type="scientific">Hymenobacter montanus</name>
    <dbReference type="NCBI Taxonomy" id="2771359"/>
    <lineage>
        <taxon>Bacteria</taxon>
        <taxon>Pseudomonadati</taxon>
        <taxon>Bacteroidota</taxon>
        <taxon>Cytophagia</taxon>
        <taxon>Cytophagales</taxon>
        <taxon>Hymenobacteraceae</taxon>
        <taxon>Hymenobacter</taxon>
    </lineage>
</organism>
<sequence length="175" mass="19133">MPVLPLPDVDALLRPFAPADAAALAHHANDRGIWQNLRDRFPHPYSLADAEGYIAFVNSEAGRQDLHLCVEAGGEAIGSISLLFKQDVSRRSAEIGYWLGRAHWGRGIASAAVRVLAAYGFTQHDLARIYALVFDHNAVSGRVLKKAGFAFEARLRQAITKDGQTIDGLLYALVR</sequence>
<dbReference type="InterPro" id="IPR000182">
    <property type="entry name" value="GNAT_dom"/>
</dbReference>
<gene>
    <name evidence="2" type="ORF">IC235_15485</name>
</gene>
<proteinExistence type="predicted"/>
<evidence type="ECO:0000313" key="2">
    <source>
        <dbReference type="EMBL" id="MBD2769291.1"/>
    </source>
</evidence>
<dbReference type="PANTHER" id="PTHR43328">
    <property type="entry name" value="ACETYLTRANSFERASE-RELATED"/>
    <property type="match status" value="1"/>
</dbReference>
<accession>A0A927BF66</accession>
<evidence type="ECO:0000259" key="1">
    <source>
        <dbReference type="PROSITE" id="PS51186"/>
    </source>
</evidence>